<evidence type="ECO:0000313" key="2">
    <source>
        <dbReference type="EMBL" id="QTD96355.1"/>
    </source>
</evidence>
<dbReference type="Proteomes" id="UP000663908">
    <property type="component" value="Chromosome"/>
</dbReference>
<accession>A0ABX7TIG3</accession>
<feature type="region of interest" description="Disordered" evidence="1">
    <location>
        <begin position="86"/>
        <end position="106"/>
    </location>
</feature>
<gene>
    <name evidence="2" type="ORF">S1361_03295</name>
</gene>
<keyword evidence="3" id="KW-1185">Reference proteome</keyword>
<feature type="region of interest" description="Disordered" evidence="1">
    <location>
        <begin position="58"/>
        <end position="77"/>
    </location>
</feature>
<name>A0ABX7TIG3_STRCY</name>
<organism evidence="2 3">
    <name type="scientific">Streptomyces cyanogenus</name>
    <dbReference type="NCBI Taxonomy" id="80860"/>
    <lineage>
        <taxon>Bacteria</taxon>
        <taxon>Bacillati</taxon>
        <taxon>Actinomycetota</taxon>
        <taxon>Actinomycetes</taxon>
        <taxon>Kitasatosporales</taxon>
        <taxon>Streptomycetaceae</taxon>
        <taxon>Streptomyces</taxon>
    </lineage>
</organism>
<evidence type="ECO:0000313" key="3">
    <source>
        <dbReference type="Proteomes" id="UP000663908"/>
    </source>
</evidence>
<protein>
    <submittedName>
        <fullName evidence="2">Uncharacterized protein</fullName>
    </submittedName>
</protein>
<proteinExistence type="predicted"/>
<evidence type="ECO:0000256" key="1">
    <source>
        <dbReference type="SAM" id="MobiDB-lite"/>
    </source>
</evidence>
<reference evidence="2 3" key="1">
    <citation type="submission" date="2021-03" db="EMBL/GenBank/DDBJ databases">
        <title>Complete genome sequence of Streptomyces cyanogenus S136, producer of anticancer angucycline landomycin A.</title>
        <authorList>
            <person name="Hrab P."/>
            <person name="Ruckert C."/>
            <person name="Busche T."/>
            <person name="Ostash I."/>
            <person name="Kalinowski J."/>
            <person name="Fedorenko V."/>
            <person name="Yushchuk O."/>
            <person name="Ostash B."/>
        </authorList>
    </citation>
    <scope>NUCLEOTIDE SEQUENCE [LARGE SCALE GENOMIC DNA]</scope>
    <source>
        <strain evidence="2 3">S136</strain>
    </source>
</reference>
<dbReference type="EMBL" id="CP071839">
    <property type="protein sequence ID" value="QTD96355.1"/>
    <property type="molecule type" value="Genomic_DNA"/>
</dbReference>
<sequence length="106" mass="10659">MVCPGEVVPRPGGVVPFPGEVVVFPGVVVVFPGAVGVVPSVAVDSVNGSWPVLLAASRKTSPRAVDPPPPGWVKNTPRTTAATRAAVSAATRGTDFHQGPCGSLPP</sequence>